<feature type="transmembrane region" description="Helical" evidence="1">
    <location>
        <begin position="67"/>
        <end position="88"/>
    </location>
</feature>
<evidence type="ECO:0008006" key="4">
    <source>
        <dbReference type="Google" id="ProtNLM"/>
    </source>
</evidence>
<accession>A0ABU9VI69</accession>
<reference evidence="2 3" key="1">
    <citation type="submission" date="2024-03" db="EMBL/GenBank/DDBJ databases">
        <title>Bacilli Hybrid Assemblies.</title>
        <authorList>
            <person name="Kovac J."/>
        </authorList>
    </citation>
    <scope>NUCLEOTIDE SEQUENCE [LARGE SCALE GENOMIC DNA]</scope>
    <source>
        <strain evidence="2 3">FSL R7-0666</strain>
    </source>
</reference>
<dbReference type="RefSeq" id="WP_343130474.1">
    <property type="nucleotide sequence ID" value="NZ_JBCITK010000001.1"/>
</dbReference>
<dbReference type="EMBL" id="JBCITK010000001">
    <property type="protein sequence ID" value="MEN0643572.1"/>
    <property type="molecule type" value="Genomic_DNA"/>
</dbReference>
<comment type="caution">
    <text evidence="2">The sequence shown here is derived from an EMBL/GenBank/DDBJ whole genome shotgun (WGS) entry which is preliminary data.</text>
</comment>
<sequence length="93" mass="10226">MNNEQNQKQSYDALSVLTLITGILSAFWFVFLPIVGGLVGIVGIVLASIAKRQNEYNQRIVKWGRGISLVTGGMIAILLPLTLLMEFVKFISS</sequence>
<name>A0ABU9VI69_9BACI</name>
<evidence type="ECO:0000313" key="3">
    <source>
        <dbReference type="Proteomes" id="UP001418796"/>
    </source>
</evidence>
<gene>
    <name evidence="2" type="ORF">MKY91_10480</name>
</gene>
<feature type="transmembrane region" description="Helical" evidence="1">
    <location>
        <begin position="20"/>
        <end position="46"/>
    </location>
</feature>
<keyword evidence="3" id="KW-1185">Reference proteome</keyword>
<organism evidence="2 3">
    <name type="scientific">Alkalicoccobacillus gibsonii</name>
    <dbReference type="NCBI Taxonomy" id="79881"/>
    <lineage>
        <taxon>Bacteria</taxon>
        <taxon>Bacillati</taxon>
        <taxon>Bacillota</taxon>
        <taxon>Bacilli</taxon>
        <taxon>Bacillales</taxon>
        <taxon>Bacillaceae</taxon>
        <taxon>Alkalicoccobacillus</taxon>
    </lineage>
</organism>
<proteinExistence type="predicted"/>
<keyword evidence="1" id="KW-0472">Membrane</keyword>
<keyword evidence="1" id="KW-1133">Transmembrane helix</keyword>
<evidence type="ECO:0000313" key="2">
    <source>
        <dbReference type="EMBL" id="MEN0643572.1"/>
    </source>
</evidence>
<keyword evidence="1" id="KW-0812">Transmembrane</keyword>
<dbReference type="Proteomes" id="UP001418796">
    <property type="component" value="Unassembled WGS sequence"/>
</dbReference>
<evidence type="ECO:0000256" key="1">
    <source>
        <dbReference type="SAM" id="Phobius"/>
    </source>
</evidence>
<protein>
    <recommendedName>
        <fullName evidence="4">DUF4190 domain-containing protein</fullName>
    </recommendedName>
</protein>